<protein>
    <submittedName>
        <fullName evidence="1">Uncharacterized protein</fullName>
    </submittedName>
</protein>
<dbReference type="OrthoDB" id="10622094at2759"/>
<sequence>MVHLNADIPSPNDAPDPDPKTLSLSYRLFQGSHVSNIEHDMRPSRNPRLFDTDDVDENATRLEVDLLVRHMKTLVLQIGSNVVFEYWQQVIASQYPKAVYVAVYAEDVQFICCFEYCLQGRADDLRDHRIHQKSMKESLRRFRDENRGSLKSDNVEKGYSLIQGEPGVCSYGKAWRVLVAGYEPLMITVDGVFVPKSEVDMTNRAELLVSPSHLSLPSSAPGHGSSELTLGFSGLAVGLVGDSFLSLGGSVERRFRSRGITEYQYVVKHWSGCGSWSVDGEGQCLNRYYLTDRAYGGTCALRICASFGSTRLICASFGSTRLICASFGSTRLICASFGSTRLICASFGSTKLIRASFGSTRLICAFHGTTRLLCRGTARGRPTRGRKDA</sequence>
<dbReference type="EMBL" id="SSTE01020604">
    <property type="protein sequence ID" value="KAA0033828.1"/>
    <property type="molecule type" value="Genomic_DNA"/>
</dbReference>
<proteinExistence type="predicted"/>
<comment type="caution">
    <text evidence="1">The sequence shown here is derived from an EMBL/GenBank/DDBJ whole genome shotgun (WGS) entry which is preliminary data.</text>
</comment>
<name>A0A5A7ST85_CUCMM</name>
<organism evidence="1 2">
    <name type="scientific">Cucumis melo var. makuwa</name>
    <name type="common">Oriental melon</name>
    <dbReference type="NCBI Taxonomy" id="1194695"/>
    <lineage>
        <taxon>Eukaryota</taxon>
        <taxon>Viridiplantae</taxon>
        <taxon>Streptophyta</taxon>
        <taxon>Embryophyta</taxon>
        <taxon>Tracheophyta</taxon>
        <taxon>Spermatophyta</taxon>
        <taxon>Magnoliopsida</taxon>
        <taxon>eudicotyledons</taxon>
        <taxon>Gunneridae</taxon>
        <taxon>Pentapetalae</taxon>
        <taxon>rosids</taxon>
        <taxon>fabids</taxon>
        <taxon>Cucurbitales</taxon>
        <taxon>Cucurbitaceae</taxon>
        <taxon>Benincaseae</taxon>
        <taxon>Cucumis</taxon>
    </lineage>
</organism>
<dbReference type="AlphaFoldDB" id="A0A5A7ST85"/>
<evidence type="ECO:0000313" key="2">
    <source>
        <dbReference type="Proteomes" id="UP000321393"/>
    </source>
</evidence>
<gene>
    <name evidence="1" type="ORF">E6C27_scaffold1735G00260</name>
</gene>
<accession>A0A5A7ST85</accession>
<reference evidence="1 2" key="1">
    <citation type="submission" date="2019-08" db="EMBL/GenBank/DDBJ databases">
        <title>Draft genome sequences of two oriental melons (Cucumis melo L. var makuwa).</title>
        <authorList>
            <person name="Kwon S.-Y."/>
        </authorList>
    </citation>
    <scope>NUCLEOTIDE SEQUENCE [LARGE SCALE GENOMIC DNA]</scope>
    <source>
        <strain evidence="2">cv. SW 3</strain>
        <tissue evidence="1">Leaf</tissue>
    </source>
</reference>
<dbReference type="Proteomes" id="UP000321393">
    <property type="component" value="Unassembled WGS sequence"/>
</dbReference>
<evidence type="ECO:0000313" key="1">
    <source>
        <dbReference type="EMBL" id="KAA0033828.1"/>
    </source>
</evidence>